<dbReference type="InterPro" id="IPR006542">
    <property type="entry name" value="DUF1093"/>
</dbReference>
<dbReference type="PANTHER" id="PTHR36433">
    <property type="entry name" value="HYPOTHETICAL CYTOSOLIC PROTEIN"/>
    <property type="match status" value="1"/>
</dbReference>
<evidence type="ECO:0008006" key="4">
    <source>
        <dbReference type="Google" id="ProtNLM"/>
    </source>
</evidence>
<evidence type="ECO:0000256" key="1">
    <source>
        <dbReference type="SAM" id="Phobius"/>
    </source>
</evidence>
<dbReference type="PANTHER" id="PTHR36433:SF2">
    <property type="entry name" value="YXEA FAMILY PROTEIN"/>
    <property type="match status" value="1"/>
</dbReference>
<dbReference type="InterPro" id="IPR036166">
    <property type="entry name" value="YxeA-like_sf"/>
</dbReference>
<name>A0A4Y3PIL3_BREPA</name>
<dbReference type="STRING" id="54914.AV540_03910"/>
<sequence>MGEEVMKKSMITWIVIAVILIAAVPLMQKVNLNRLGADVYYTQIQGEGKKLVDKIGNGETLVRYEYELPAYDQDGSQKTFTFTADKQLREKAYLSLFVKEGKGVTSYQEVTKEELPKKADEKLQ</sequence>
<evidence type="ECO:0000313" key="2">
    <source>
        <dbReference type="EMBL" id="GEB34342.1"/>
    </source>
</evidence>
<feature type="transmembrane region" description="Helical" evidence="1">
    <location>
        <begin position="9"/>
        <end position="27"/>
    </location>
</feature>
<dbReference type="Gene3D" id="2.40.50.480">
    <property type="match status" value="1"/>
</dbReference>
<dbReference type="AlphaFoldDB" id="A0A4Y3PIL3"/>
<comment type="caution">
    <text evidence="2">The sequence shown here is derived from an EMBL/GenBank/DDBJ whole genome shotgun (WGS) entry which is preliminary data.</text>
</comment>
<proteinExistence type="predicted"/>
<dbReference type="NCBIfam" id="TIGR01655">
    <property type="entry name" value="yxeA_fam"/>
    <property type="match status" value="1"/>
</dbReference>
<dbReference type="EMBL" id="BJMH01000021">
    <property type="protein sequence ID" value="GEB34342.1"/>
    <property type="molecule type" value="Genomic_DNA"/>
</dbReference>
<evidence type="ECO:0000313" key="3">
    <source>
        <dbReference type="Proteomes" id="UP000316882"/>
    </source>
</evidence>
<reference evidence="2 3" key="1">
    <citation type="submission" date="2019-06" db="EMBL/GenBank/DDBJ databases">
        <title>Whole genome shotgun sequence of Brevibacillus parabrevis NBRC 12334.</title>
        <authorList>
            <person name="Hosoyama A."/>
            <person name="Uohara A."/>
            <person name="Ohji S."/>
            <person name="Ichikawa N."/>
        </authorList>
    </citation>
    <scope>NUCLEOTIDE SEQUENCE [LARGE SCALE GENOMIC DNA]</scope>
    <source>
        <strain evidence="2 3">NBRC 12334</strain>
    </source>
</reference>
<dbReference type="SUPFAM" id="SSF159121">
    <property type="entry name" value="BC4932-like"/>
    <property type="match status" value="1"/>
</dbReference>
<dbReference type="Proteomes" id="UP000316882">
    <property type="component" value="Unassembled WGS sequence"/>
</dbReference>
<organism evidence="2 3">
    <name type="scientific">Brevibacillus parabrevis</name>
    <dbReference type="NCBI Taxonomy" id="54914"/>
    <lineage>
        <taxon>Bacteria</taxon>
        <taxon>Bacillati</taxon>
        <taxon>Bacillota</taxon>
        <taxon>Bacilli</taxon>
        <taxon>Bacillales</taxon>
        <taxon>Paenibacillaceae</taxon>
        <taxon>Brevibacillus</taxon>
    </lineage>
</organism>
<protein>
    <recommendedName>
        <fullName evidence="4">YxeA family protein</fullName>
    </recommendedName>
</protein>
<keyword evidence="3" id="KW-1185">Reference proteome</keyword>
<accession>A0A4Y3PIL3</accession>
<gene>
    <name evidence="2" type="ORF">BPA01_39220</name>
</gene>
<keyword evidence="1" id="KW-0472">Membrane</keyword>
<keyword evidence="1" id="KW-1133">Transmembrane helix</keyword>
<dbReference type="Pfam" id="PF06486">
    <property type="entry name" value="DUF1093"/>
    <property type="match status" value="1"/>
</dbReference>
<keyword evidence="1" id="KW-0812">Transmembrane</keyword>